<dbReference type="Gene3D" id="3.40.50.10810">
    <property type="entry name" value="Tandem AAA-ATPase domain"/>
    <property type="match status" value="1"/>
</dbReference>
<dbReference type="GO" id="GO:0006281">
    <property type="term" value="P:DNA repair"/>
    <property type="evidence" value="ECO:0007669"/>
    <property type="project" value="TreeGrafter"/>
</dbReference>
<keyword evidence="3" id="KW-0067">ATP-binding</keyword>
<dbReference type="InterPro" id="IPR049730">
    <property type="entry name" value="SNF2/RAD54-like_C"/>
</dbReference>
<sequence length="1180" mass="133564">MMSTAAVADAVLLSREVEMKNELTLPLSKPSDITLSIPAHDLSFPSYALPLSDSNHSFTSQRHISAPETPSATVPYLPVGVLRRSDNRVLENPSFPDAELAILQKQGWVKLAWHTYESHTGWSFAQVYVLPDDVGRNIISRTSSACRKALKLVLSLVDRSSAAWDGEFRTTLSQHETNAAEDESLWYIFNTLNNPSPTQEDVEDGDGRLAMQELMFSSRAHNTDTLESSGVLGLKTPLHPYQSRSAATMIQREVHPKQMLDPRVQVYKTPFGQEYYYDKEDGILLCEKRLYSEACGGILAETMGCGKTLICLAVILSTRGHVPRIPTEYQNTSNPVRDTTGSLMQMAAATAGRFSIPWQNHFQRLKESGINYERCVQTCVLNRGKYTISPPPSRYQSRGGWLSRPGAVSLYLNSGTLIIVPPNLVDHWRMEIDTHTEGLRVLILRNRNDKTPPMNELFDYDIILFSRTRFEKEAGEPETNRRSPSASSESPLKRFHWLRIIVDEGHNVAGHGHKSSTVHLLDQLHIERRWVVSGTPSNGLYGAELSLASQQALATDAWPADDTASSVLLSRKQTGTAIDEEMKDVDKLRLIVVEFLKHKPWANSRSEDPANWTKYIKPIGEDGKRRKSPSLRAVLQGLVVRHRLDVINNELPLPRLYNRVVSLEPTFYDKVSLNIFLFSLTVNAITSERIDQDYMFQSRNRKHISLLINNLRQAGFWWTGHKQKELETTIDVALKYLEKNREKMSEGDTLLLMEGLHIAHRALSCESYSAFCHLDELGVYVEDFPEHAREQWSLTFNNGVPDSNKPLLLGISHARHAQLFVTSNLTADDPSEGLAGAGIVARRQLSQRSEKSVKSANESGAADTLTHKNKPAENRSPRKTFLRGITRKLSPELPLAKTKVVATTSAKLTYLLDRVQELHKTEKIIIFYENNNTAFWIAEGLEMLGIEFRIYANTLKTSQKSAYLSLFEESSSVRILLMDLRQASHGLHVASASRIFIVNPIWRPNVESQAIKRAHRIGQTRPVFVETLVLKDTLEEKMLRRRQEMTNSEMQHAEKDMLEDSTMTSIIQRERFYPLPENDEHIRPSYLREPSGFFDRHELPIPDDYSRETKSSIEYPITPTKRKSSRDGTGIAWIESDISPEYTPKKKKTVPRFQIVTENGIVMTPPRASPSPDRSDLTPQ</sequence>
<proteinExistence type="predicted"/>
<evidence type="ECO:0000256" key="2">
    <source>
        <dbReference type="ARBA" id="ARBA00022801"/>
    </source>
</evidence>
<dbReference type="PANTHER" id="PTHR45626:SF51">
    <property type="entry name" value="SNF2-RELATED DOMAIN-CONTAINING PROTEIN"/>
    <property type="match status" value="1"/>
</dbReference>
<dbReference type="PANTHER" id="PTHR45626">
    <property type="entry name" value="TRANSCRIPTION TERMINATION FACTOR 2-RELATED"/>
    <property type="match status" value="1"/>
</dbReference>
<dbReference type="EMBL" id="JAJTJA010000006">
    <property type="protein sequence ID" value="KAH8697671.1"/>
    <property type="molecule type" value="Genomic_DNA"/>
</dbReference>
<gene>
    <name evidence="6" type="ORF">BGW36DRAFT_417042</name>
</gene>
<feature type="domain" description="Helicase C-terminal" evidence="5">
    <location>
        <begin position="907"/>
        <end position="1062"/>
    </location>
</feature>
<evidence type="ECO:0000313" key="7">
    <source>
        <dbReference type="Proteomes" id="UP001201262"/>
    </source>
</evidence>
<evidence type="ECO:0000256" key="4">
    <source>
        <dbReference type="SAM" id="MobiDB-lite"/>
    </source>
</evidence>
<dbReference type="PROSITE" id="PS51194">
    <property type="entry name" value="HELICASE_CTER"/>
    <property type="match status" value="1"/>
</dbReference>
<dbReference type="InterPro" id="IPR038718">
    <property type="entry name" value="SNF2-like_sf"/>
</dbReference>
<evidence type="ECO:0000259" key="5">
    <source>
        <dbReference type="PROSITE" id="PS51194"/>
    </source>
</evidence>
<feature type="region of interest" description="Disordered" evidence="4">
    <location>
        <begin position="1157"/>
        <end position="1180"/>
    </location>
</feature>
<dbReference type="Gene3D" id="3.40.50.300">
    <property type="entry name" value="P-loop containing nucleotide triphosphate hydrolases"/>
    <property type="match status" value="1"/>
</dbReference>
<protein>
    <submittedName>
        <fullName evidence="6">SNF2 family helicase</fullName>
    </submittedName>
</protein>
<name>A0AAD4KVJ9_9EURO</name>
<dbReference type="Proteomes" id="UP001201262">
    <property type="component" value="Unassembled WGS sequence"/>
</dbReference>
<comment type="caution">
    <text evidence="6">The sequence shown here is derived from an EMBL/GenBank/DDBJ whole genome shotgun (WGS) entry which is preliminary data.</text>
</comment>
<dbReference type="CDD" id="cd18008">
    <property type="entry name" value="DEXDc_SHPRH-like"/>
    <property type="match status" value="1"/>
</dbReference>
<dbReference type="InterPro" id="IPR000330">
    <property type="entry name" value="SNF2_N"/>
</dbReference>
<keyword evidence="7" id="KW-1185">Reference proteome</keyword>
<keyword evidence="2" id="KW-0378">Hydrolase</keyword>
<keyword evidence="1" id="KW-0547">Nucleotide-binding</keyword>
<dbReference type="Pfam" id="PF00271">
    <property type="entry name" value="Helicase_C"/>
    <property type="match status" value="1"/>
</dbReference>
<dbReference type="SMART" id="SM00487">
    <property type="entry name" value="DEXDc"/>
    <property type="match status" value="1"/>
</dbReference>
<dbReference type="GO" id="GO:0016787">
    <property type="term" value="F:hydrolase activity"/>
    <property type="evidence" value="ECO:0007669"/>
    <property type="project" value="UniProtKB-KW"/>
</dbReference>
<reference evidence="6" key="1">
    <citation type="submission" date="2021-12" db="EMBL/GenBank/DDBJ databases">
        <title>Convergent genome expansion in fungi linked to evolution of root-endophyte symbiosis.</title>
        <authorList>
            <consortium name="DOE Joint Genome Institute"/>
            <person name="Ke Y.-H."/>
            <person name="Bonito G."/>
            <person name="Liao H.-L."/>
            <person name="Looney B."/>
            <person name="Rojas-Flechas A."/>
            <person name="Nash J."/>
            <person name="Hameed K."/>
            <person name="Schadt C."/>
            <person name="Martin F."/>
            <person name="Crous P.W."/>
            <person name="Miettinen O."/>
            <person name="Magnuson J.K."/>
            <person name="Labbe J."/>
            <person name="Jacobson D."/>
            <person name="Doktycz M.J."/>
            <person name="Veneault-Fourrey C."/>
            <person name="Kuo A."/>
            <person name="Mondo S."/>
            <person name="Calhoun S."/>
            <person name="Riley R."/>
            <person name="Ohm R."/>
            <person name="LaButti K."/>
            <person name="Andreopoulos B."/>
            <person name="Pangilinan J."/>
            <person name="Nolan M."/>
            <person name="Tritt A."/>
            <person name="Clum A."/>
            <person name="Lipzen A."/>
            <person name="Daum C."/>
            <person name="Barry K."/>
            <person name="Grigoriev I.V."/>
            <person name="Vilgalys R."/>
        </authorList>
    </citation>
    <scope>NUCLEOTIDE SEQUENCE</scope>
    <source>
        <strain evidence="6">PMI_201</strain>
    </source>
</reference>
<dbReference type="GO" id="GO:0004386">
    <property type="term" value="F:helicase activity"/>
    <property type="evidence" value="ECO:0007669"/>
    <property type="project" value="UniProtKB-KW"/>
</dbReference>
<dbReference type="GO" id="GO:0008094">
    <property type="term" value="F:ATP-dependent activity, acting on DNA"/>
    <property type="evidence" value="ECO:0007669"/>
    <property type="project" value="TreeGrafter"/>
</dbReference>
<keyword evidence="6" id="KW-0347">Helicase</keyword>
<dbReference type="InterPro" id="IPR027417">
    <property type="entry name" value="P-loop_NTPase"/>
</dbReference>
<evidence type="ECO:0000256" key="3">
    <source>
        <dbReference type="ARBA" id="ARBA00022840"/>
    </source>
</evidence>
<dbReference type="InterPro" id="IPR014001">
    <property type="entry name" value="Helicase_ATP-bd"/>
</dbReference>
<dbReference type="InterPro" id="IPR001650">
    <property type="entry name" value="Helicase_C-like"/>
</dbReference>
<dbReference type="InterPro" id="IPR050628">
    <property type="entry name" value="SNF2_RAD54_helicase_TF"/>
</dbReference>
<evidence type="ECO:0000313" key="6">
    <source>
        <dbReference type="EMBL" id="KAH8697671.1"/>
    </source>
</evidence>
<dbReference type="GeneID" id="70249654"/>
<accession>A0AAD4KVJ9</accession>
<dbReference type="RefSeq" id="XP_046072372.1">
    <property type="nucleotide sequence ID" value="XM_046219367.1"/>
</dbReference>
<evidence type="ECO:0000256" key="1">
    <source>
        <dbReference type="ARBA" id="ARBA00022741"/>
    </source>
</evidence>
<dbReference type="GO" id="GO:0005524">
    <property type="term" value="F:ATP binding"/>
    <property type="evidence" value="ECO:0007669"/>
    <property type="project" value="UniProtKB-KW"/>
</dbReference>
<dbReference type="Pfam" id="PF00176">
    <property type="entry name" value="SNF2-rel_dom"/>
    <property type="match status" value="1"/>
</dbReference>
<dbReference type="AlphaFoldDB" id="A0AAD4KVJ9"/>
<dbReference type="CDD" id="cd18793">
    <property type="entry name" value="SF2_C_SNF"/>
    <property type="match status" value="1"/>
</dbReference>
<feature type="region of interest" description="Disordered" evidence="4">
    <location>
        <begin position="845"/>
        <end position="877"/>
    </location>
</feature>
<dbReference type="SUPFAM" id="SSF52540">
    <property type="entry name" value="P-loop containing nucleoside triphosphate hydrolases"/>
    <property type="match status" value="2"/>
</dbReference>
<dbReference type="GO" id="GO:0005634">
    <property type="term" value="C:nucleus"/>
    <property type="evidence" value="ECO:0007669"/>
    <property type="project" value="TreeGrafter"/>
</dbReference>
<organism evidence="6 7">
    <name type="scientific">Talaromyces proteolyticus</name>
    <dbReference type="NCBI Taxonomy" id="1131652"/>
    <lineage>
        <taxon>Eukaryota</taxon>
        <taxon>Fungi</taxon>
        <taxon>Dikarya</taxon>
        <taxon>Ascomycota</taxon>
        <taxon>Pezizomycotina</taxon>
        <taxon>Eurotiomycetes</taxon>
        <taxon>Eurotiomycetidae</taxon>
        <taxon>Eurotiales</taxon>
        <taxon>Trichocomaceae</taxon>
        <taxon>Talaromyces</taxon>
        <taxon>Talaromyces sect. Bacilispori</taxon>
    </lineage>
</organism>